<feature type="domain" description="Sulfatase N-terminal" evidence="4">
    <location>
        <begin position="85"/>
        <end position="417"/>
    </location>
</feature>
<keyword evidence="5" id="KW-0378">Hydrolase</keyword>
<dbReference type="InterPro" id="IPR000917">
    <property type="entry name" value="Sulfatase_N"/>
</dbReference>
<sequence>MYRIRSVLSAAPMLMETSAAPAAPDTEATPLIERTRRSSRLGRVLMAGATAALALDGTRRLLSAPAPAAPSLAAAAETPAATTAPHVVIALLDDMGYNDAPWTSTDLGAAMPFARRLAADGVVLSNYYADQSCTPSRAALLTGRHAVELGVYSTVVWDSAWGLDENAKTLPALIEDARPGAYHKACVGKWDVGHSTAAYLPLARGFDTFTGMLGDMMTDYSTHMAEFTSSGPVYDLFEGDAPSYDYQNTYATDIWTSAATSAVAAAHEAAKGLLLYLSYNAIHTAITLPNHFEEDDEYKALVAPLDAGDYTEQRQLAAGALLVVDRSLETLFQTLDAAGMTDDTLLFFGSDNGGLTGFGGSNYPLRGEKLTLFEGGVRVPAFFWAGASFPRFRATAGAAYGGIVHVSDVAPTLFGAAFGGYDAVSGLDLSGAVLAGDEDAKTRERLVYAATVADFSEDASWDSAGTSVVAAYRDGRYKLLTNAPWCDAATTDAMCQCACDGQRTYVFDLEADPTETTNLVDAEPELAATLVAGLAAALDELRPRAAPADSMDEDGCLAGMTANAVASGQSSLFLAPWAESAAFAETSGLLELDLDSAGYLTPEIAAASDVGDLCDHFSLLFGK</sequence>
<keyword evidence="6" id="KW-1185">Reference proteome</keyword>
<dbReference type="Gene3D" id="3.40.720.10">
    <property type="entry name" value="Alkaline Phosphatase, subunit A"/>
    <property type="match status" value="1"/>
</dbReference>
<dbReference type="Gene3D" id="3.30.1120.10">
    <property type="match status" value="1"/>
</dbReference>
<evidence type="ECO:0000256" key="2">
    <source>
        <dbReference type="ARBA" id="ARBA00022837"/>
    </source>
</evidence>
<dbReference type="Proteomes" id="UP001363151">
    <property type="component" value="Unassembled WGS sequence"/>
</dbReference>
<dbReference type="PANTHER" id="PTHR10342:SF274">
    <property type="entry name" value="ARYLSULFATASE B"/>
    <property type="match status" value="1"/>
</dbReference>
<keyword evidence="3" id="KW-0325">Glycoprotein</keyword>
<evidence type="ECO:0000256" key="1">
    <source>
        <dbReference type="ARBA" id="ARBA00022723"/>
    </source>
</evidence>
<keyword evidence="1" id="KW-0479">Metal-binding</keyword>
<comment type="caution">
    <text evidence="5">The sequence shown here is derived from an EMBL/GenBank/DDBJ whole genome shotgun (WGS) entry which is preliminary data.</text>
</comment>
<keyword evidence="2" id="KW-0106">Calcium</keyword>
<reference evidence="5 6" key="1">
    <citation type="submission" date="2024-03" db="EMBL/GenBank/DDBJ databases">
        <title>Aureococcus anophagefferens CCMP1851 and Kratosvirus quantuckense: Draft genome of a second virus-susceptible host strain in the model system.</title>
        <authorList>
            <person name="Chase E."/>
            <person name="Truchon A.R."/>
            <person name="Schepens W."/>
            <person name="Wilhelm S.W."/>
        </authorList>
    </citation>
    <scope>NUCLEOTIDE SEQUENCE [LARGE SCALE GENOMIC DNA]</scope>
    <source>
        <strain evidence="5 6">CCMP1851</strain>
    </source>
</reference>
<evidence type="ECO:0000313" key="5">
    <source>
        <dbReference type="EMBL" id="KAK7230249.1"/>
    </source>
</evidence>
<dbReference type="Pfam" id="PF00884">
    <property type="entry name" value="Sulfatase"/>
    <property type="match status" value="1"/>
</dbReference>
<dbReference type="PANTHER" id="PTHR10342">
    <property type="entry name" value="ARYLSULFATASE"/>
    <property type="match status" value="1"/>
</dbReference>
<dbReference type="SUPFAM" id="SSF53649">
    <property type="entry name" value="Alkaline phosphatase-like"/>
    <property type="match status" value="1"/>
</dbReference>
<dbReference type="InterPro" id="IPR017850">
    <property type="entry name" value="Alkaline_phosphatase_core_sf"/>
</dbReference>
<dbReference type="InterPro" id="IPR047115">
    <property type="entry name" value="ARSB"/>
</dbReference>
<evidence type="ECO:0000256" key="3">
    <source>
        <dbReference type="ARBA" id="ARBA00023180"/>
    </source>
</evidence>
<evidence type="ECO:0000259" key="4">
    <source>
        <dbReference type="Pfam" id="PF00884"/>
    </source>
</evidence>
<proteinExistence type="predicted"/>
<name>A0ABR1FG79_AURAN</name>
<dbReference type="EMBL" id="JBBJCI010000440">
    <property type="protein sequence ID" value="KAK7230249.1"/>
    <property type="molecule type" value="Genomic_DNA"/>
</dbReference>
<accession>A0ABR1FG79</accession>
<organism evidence="5 6">
    <name type="scientific">Aureococcus anophagefferens</name>
    <name type="common">Harmful bloom alga</name>
    <dbReference type="NCBI Taxonomy" id="44056"/>
    <lineage>
        <taxon>Eukaryota</taxon>
        <taxon>Sar</taxon>
        <taxon>Stramenopiles</taxon>
        <taxon>Ochrophyta</taxon>
        <taxon>Pelagophyceae</taxon>
        <taxon>Pelagomonadales</taxon>
        <taxon>Pelagomonadaceae</taxon>
        <taxon>Aureococcus</taxon>
    </lineage>
</organism>
<evidence type="ECO:0000313" key="6">
    <source>
        <dbReference type="Proteomes" id="UP001363151"/>
    </source>
</evidence>
<dbReference type="GO" id="GO:0016787">
    <property type="term" value="F:hydrolase activity"/>
    <property type="evidence" value="ECO:0007669"/>
    <property type="project" value="UniProtKB-KW"/>
</dbReference>
<protein>
    <submittedName>
        <fullName evidence="5">Sulfuric ester hydrolase</fullName>
    </submittedName>
</protein>
<gene>
    <name evidence="5" type="ORF">SO694_0018704</name>
</gene>
<dbReference type="CDD" id="cd16029">
    <property type="entry name" value="4-S"/>
    <property type="match status" value="1"/>
</dbReference>